<evidence type="ECO:0000256" key="1">
    <source>
        <dbReference type="ARBA" id="ARBA00003937"/>
    </source>
</evidence>
<dbReference type="Gene3D" id="3.90.470.20">
    <property type="entry name" value="4'-phosphopantetheinyl transferase domain"/>
    <property type="match status" value="1"/>
</dbReference>
<comment type="similarity">
    <text evidence="3">Belongs to the P-Pant transferase superfamily. EntD family.</text>
</comment>
<evidence type="ECO:0000313" key="14">
    <source>
        <dbReference type="EMBL" id="RJT12912.1"/>
    </source>
</evidence>
<dbReference type="Pfam" id="PF17837">
    <property type="entry name" value="4PPT_N"/>
    <property type="match status" value="1"/>
</dbReference>
<feature type="domain" description="4'-phosphopantetheinyl transferase N-terminal" evidence="13">
    <location>
        <begin position="56"/>
        <end position="117"/>
    </location>
</feature>
<dbReference type="Pfam" id="PF01648">
    <property type="entry name" value="ACPS"/>
    <property type="match status" value="1"/>
</dbReference>
<name>A0ABX9P0K3_9GAMM</name>
<protein>
    <recommendedName>
        <fullName evidence="5">Enterobactin synthase component D</fullName>
    </recommendedName>
    <alternativeName>
        <fullName evidence="8">4'-phosphopantetheinyl transferase EntD</fullName>
    </alternativeName>
    <alternativeName>
        <fullName evidence="9">Enterochelin synthase D</fullName>
    </alternativeName>
</protein>
<dbReference type="RefSeq" id="WP_120078251.1">
    <property type="nucleotide sequence ID" value="NZ_RAHG01000005.1"/>
</dbReference>
<dbReference type="PANTHER" id="PTHR38096:SF1">
    <property type="entry name" value="ENTEROBACTIN SYNTHASE COMPONENT D"/>
    <property type="match status" value="1"/>
</dbReference>
<dbReference type="Proteomes" id="UP000284119">
    <property type="component" value="Unassembled WGS sequence"/>
</dbReference>
<evidence type="ECO:0000256" key="9">
    <source>
        <dbReference type="ARBA" id="ARBA00031996"/>
    </source>
</evidence>
<keyword evidence="15" id="KW-1185">Reference proteome</keyword>
<evidence type="ECO:0000256" key="8">
    <source>
        <dbReference type="ARBA" id="ARBA00029894"/>
    </source>
</evidence>
<comment type="catalytic activity">
    <reaction evidence="11">
        <text>apo-[peptidyl-carrier protein] + CoA = holo-[peptidyl-carrier protein] + adenosine 3',5'-bisphosphate + H(+)</text>
        <dbReference type="Rhea" id="RHEA:46228"/>
        <dbReference type="Rhea" id="RHEA-COMP:11479"/>
        <dbReference type="Rhea" id="RHEA-COMP:11480"/>
        <dbReference type="ChEBI" id="CHEBI:15378"/>
        <dbReference type="ChEBI" id="CHEBI:29999"/>
        <dbReference type="ChEBI" id="CHEBI:57287"/>
        <dbReference type="ChEBI" id="CHEBI:58343"/>
        <dbReference type="ChEBI" id="CHEBI:64479"/>
    </reaction>
</comment>
<comment type="function">
    <text evidence="1">Involved in the biosynthesis of the siderophore enterobactin (enterochelin), which is a macrocyclic trimeric lactone of N-(2,3-dihydroxybenzoyl)-serine. The serine trilactone serves as a scaffolding for the three catechol functionalities that provide hexadentate coordination for the tightly ligated iron(2+) atoms. Plays an essential role in the assembly of the enterobactin by catalyzing the transfer of the 4'-phosphopantetheine (Ppant) moiety from coenzyme A to the apo-domains of both EntB (ArCP domain) and EntF (PCP domain) to yield their holo-forms which make them competent for the activation of 2,3-dihydroxybenzoate (DHB) and L-serine, respectively.</text>
</comment>
<dbReference type="EMBL" id="RAHG01000005">
    <property type="protein sequence ID" value="RJT12912.1"/>
    <property type="molecule type" value="Genomic_DNA"/>
</dbReference>
<evidence type="ECO:0000256" key="10">
    <source>
        <dbReference type="ARBA" id="ARBA00049176"/>
    </source>
</evidence>
<gene>
    <name evidence="14" type="ORF">D5396_13125</name>
</gene>
<keyword evidence="6 14" id="KW-0808">Transferase</keyword>
<evidence type="ECO:0000256" key="3">
    <source>
        <dbReference type="ARBA" id="ARBA00008342"/>
    </source>
</evidence>
<evidence type="ECO:0000259" key="13">
    <source>
        <dbReference type="Pfam" id="PF17837"/>
    </source>
</evidence>
<dbReference type="PRINTS" id="PR01399">
    <property type="entry name" value="ENTSNTHTASED"/>
</dbReference>
<evidence type="ECO:0000256" key="4">
    <source>
        <dbReference type="ARBA" id="ARBA00011503"/>
    </source>
</evidence>
<accession>A0ABX9P0K3</accession>
<comment type="subunit">
    <text evidence="4">EntB, EntD, EntE, and EntF form a multienzyme complex called enterobactin synthase.</text>
</comment>
<comment type="caution">
    <text evidence="14">The sequence shown here is derived from an EMBL/GenBank/DDBJ whole genome shotgun (WGS) entry which is preliminary data.</text>
</comment>
<keyword evidence="7" id="KW-0259">Enterobactin biosynthesis</keyword>
<evidence type="ECO:0000256" key="11">
    <source>
        <dbReference type="ARBA" id="ARBA00049191"/>
    </source>
</evidence>
<dbReference type="InterPro" id="IPR041354">
    <property type="entry name" value="4PPT_N"/>
</dbReference>
<reference evidence="14 15" key="1">
    <citation type="submission" date="2018-09" db="EMBL/GenBank/DDBJ databases">
        <authorList>
            <person name="Le Fleche-Mateos A."/>
        </authorList>
    </citation>
    <scope>NUCLEOTIDE SEQUENCE [LARGE SCALE GENOMIC DNA]</scope>
    <source>
        <strain evidence="14 15">DSM 30078</strain>
    </source>
</reference>
<comment type="pathway">
    <text evidence="2">Siderophore biosynthesis; enterobactin biosynthesis.</text>
</comment>
<dbReference type="PANTHER" id="PTHR38096">
    <property type="entry name" value="ENTEROBACTIN SYNTHASE COMPONENT D"/>
    <property type="match status" value="1"/>
</dbReference>
<dbReference type="InterPro" id="IPR003542">
    <property type="entry name" value="Enbac_synth_compD-like"/>
</dbReference>
<sequence>MAAQRSVPESFITGAGWLNLPPEFGYSGKIARCHFALAAYRDDLFTELAVFFPPSLTRAVPKRRAEFLAGRYLASMALTSLGQPPFTVGIGDNRAPQWPENVCGSISHNAHTALCAVQTGAGVGIDVETLMEEQQARDFLPMIVNGAEHQLLCRHQRGSLAALMTLTFSAKESLFKMIYPQTGKSFGFLDAQLVALNEEECRFTLELTRSLSVRFPVGRRFEGIYLWDQKDVITFLSATN</sequence>
<evidence type="ECO:0000313" key="15">
    <source>
        <dbReference type="Proteomes" id="UP000284119"/>
    </source>
</evidence>
<proteinExistence type="inferred from homology"/>
<comment type="catalytic activity">
    <reaction evidence="10">
        <text>apo-[aryl-carrier protein] + CoA = holo-[aryl-carrier protein] + adenosine 3',5'-bisphosphate + H(+)</text>
        <dbReference type="Rhea" id="RHEA:48404"/>
        <dbReference type="Rhea" id="RHEA-COMP:15903"/>
        <dbReference type="Rhea" id="RHEA-COMP:17557"/>
        <dbReference type="ChEBI" id="CHEBI:15378"/>
        <dbReference type="ChEBI" id="CHEBI:29999"/>
        <dbReference type="ChEBI" id="CHEBI:57287"/>
        <dbReference type="ChEBI" id="CHEBI:58343"/>
        <dbReference type="ChEBI" id="CHEBI:64479"/>
    </reaction>
</comment>
<evidence type="ECO:0000256" key="7">
    <source>
        <dbReference type="ARBA" id="ARBA00023191"/>
    </source>
</evidence>
<evidence type="ECO:0000256" key="2">
    <source>
        <dbReference type="ARBA" id="ARBA00004993"/>
    </source>
</evidence>
<dbReference type="InterPro" id="IPR008278">
    <property type="entry name" value="4-PPantetheinyl_Trfase_dom"/>
</dbReference>
<evidence type="ECO:0000256" key="6">
    <source>
        <dbReference type="ARBA" id="ARBA00022679"/>
    </source>
</evidence>
<feature type="domain" description="4'-phosphopantetheinyl transferase" evidence="12">
    <location>
        <begin position="122"/>
        <end position="206"/>
    </location>
</feature>
<evidence type="ECO:0000259" key="12">
    <source>
        <dbReference type="Pfam" id="PF01648"/>
    </source>
</evidence>
<dbReference type="GO" id="GO:0016740">
    <property type="term" value="F:transferase activity"/>
    <property type="evidence" value="ECO:0007669"/>
    <property type="project" value="UniProtKB-KW"/>
</dbReference>
<organism evidence="14 15">
    <name type="scientific">Rahnella inusitata</name>
    <dbReference type="NCBI Taxonomy" id="58169"/>
    <lineage>
        <taxon>Bacteria</taxon>
        <taxon>Pseudomonadati</taxon>
        <taxon>Pseudomonadota</taxon>
        <taxon>Gammaproteobacteria</taxon>
        <taxon>Enterobacterales</taxon>
        <taxon>Yersiniaceae</taxon>
        <taxon>Rahnella</taxon>
    </lineage>
</organism>
<evidence type="ECO:0000256" key="5">
    <source>
        <dbReference type="ARBA" id="ARBA00019087"/>
    </source>
</evidence>
<dbReference type="SUPFAM" id="SSF56214">
    <property type="entry name" value="4'-phosphopantetheinyl transferase"/>
    <property type="match status" value="1"/>
</dbReference>
<dbReference type="InterPro" id="IPR037143">
    <property type="entry name" value="4-PPantetheinyl_Trfase_dom_sf"/>
</dbReference>